<dbReference type="Proteomes" id="UP000193560">
    <property type="component" value="Unassembled WGS sequence"/>
</dbReference>
<feature type="region of interest" description="Disordered" evidence="1">
    <location>
        <begin position="165"/>
        <end position="208"/>
    </location>
</feature>
<feature type="domain" description="CCD97-like C-terminal" evidence="2">
    <location>
        <begin position="97"/>
        <end position="268"/>
    </location>
</feature>
<evidence type="ECO:0000313" key="3">
    <source>
        <dbReference type="EMBL" id="ORZ20263.1"/>
    </source>
</evidence>
<keyword evidence="4" id="KW-1185">Reference proteome</keyword>
<dbReference type="Pfam" id="PF09747">
    <property type="entry name" value="CCD97-like_C"/>
    <property type="match status" value="1"/>
</dbReference>
<evidence type="ECO:0000313" key="4">
    <source>
        <dbReference type="Proteomes" id="UP000193560"/>
    </source>
</evidence>
<dbReference type="AlphaFoldDB" id="A0A1X2IPQ7"/>
<dbReference type="STRING" id="90262.A0A1X2IPQ7"/>
<feature type="compositionally biased region" description="Acidic residues" evidence="1">
    <location>
        <begin position="175"/>
        <end position="192"/>
    </location>
</feature>
<dbReference type="InterPro" id="IPR040233">
    <property type="entry name" value="CCD97-like_C"/>
</dbReference>
<evidence type="ECO:0000256" key="1">
    <source>
        <dbReference type="SAM" id="MobiDB-lite"/>
    </source>
</evidence>
<dbReference type="OrthoDB" id="333176at2759"/>
<feature type="non-terminal residue" evidence="3">
    <location>
        <position position="1"/>
    </location>
</feature>
<organism evidence="3 4">
    <name type="scientific">Absidia repens</name>
    <dbReference type="NCBI Taxonomy" id="90262"/>
    <lineage>
        <taxon>Eukaryota</taxon>
        <taxon>Fungi</taxon>
        <taxon>Fungi incertae sedis</taxon>
        <taxon>Mucoromycota</taxon>
        <taxon>Mucoromycotina</taxon>
        <taxon>Mucoromycetes</taxon>
        <taxon>Mucorales</taxon>
        <taxon>Cunninghamellaceae</taxon>
        <taxon>Absidia</taxon>
    </lineage>
</organism>
<accession>A0A1X2IPQ7</accession>
<dbReference type="InterPro" id="IPR018613">
    <property type="entry name" value="Ccdc97-like"/>
</dbReference>
<name>A0A1X2IPQ7_9FUNG</name>
<sequence length="284" mass="33947">MNPTTRTSFISFIERRGDSIPISSHQDCDLSAGQKRDRLAQWLDNDPIYFFSLVRPHLPPELITLWNQQELPATTPITANSKESSLTPSQQHSIIRNRRYHYLTQHLRHSDYFSEDTLQLRVPSLYEEYIGQYIPDSERYAPFRNEVSLVDRIYNGMDRHYVQDQWQRKQRSEEEQFEEQEDDEDDDEDEDQQQTTTLGTPSPLRERPMNHLIDLRQEKKEELVRLLEEQWIDGMDDQFDYSIVDNNDTFDDFVQQNQDMQDRYFDDELEEENGPNHDTGVLDY</sequence>
<reference evidence="3 4" key="1">
    <citation type="submission" date="2016-07" db="EMBL/GenBank/DDBJ databases">
        <title>Pervasive Adenine N6-methylation of Active Genes in Fungi.</title>
        <authorList>
            <consortium name="DOE Joint Genome Institute"/>
            <person name="Mondo S.J."/>
            <person name="Dannebaum R.O."/>
            <person name="Kuo R.C."/>
            <person name="Labutti K."/>
            <person name="Haridas S."/>
            <person name="Kuo A."/>
            <person name="Salamov A."/>
            <person name="Ahrendt S.R."/>
            <person name="Lipzen A."/>
            <person name="Sullivan W."/>
            <person name="Andreopoulos W.B."/>
            <person name="Clum A."/>
            <person name="Lindquist E."/>
            <person name="Daum C."/>
            <person name="Ramamoorthy G.K."/>
            <person name="Gryganskyi A."/>
            <person name="Culley D."/>
            <person name="Magnuson J.K."/>
            <person name="James T.Y."/>
            <person name="O'Malley M.A."/>
            <person name="Stajich J.E."/>
            <person name="Spatafora J.W."/>
            <person name="Visel A."/>
            <person name="Grigoriev I.V."/>
        </authorList>
    </citation>
    <scope>NUCLEOTIDE SEQUENCE [LARGE SCALE GENOMIC DNA]</scope>
    <source>
        <strain evidence="3 4">NRRL 1336</strain>
    </source>
</reference>
<dbReference type="PANTHER" id="PTHR31840:SF1">
    <property type="entry name" value="COILED-COIL DOMAIN-CONTAINING PROTEIN 97"/>
    <property type="match status" value="1"/>
</dbReference>
<proteinExistence type="predicted"/>
<gene>
    <name evidence="3" type="ORF">BCR42DRAFT_448587</name>
</gene>
<evidence type="ECO:0000259" key="2">
    <source>
        <dbReference type="Pfam" id="PF09747"/>
    </source>
</evidence>
<feature type="compositionally biased region" description="Basic and acidic residues" evidence="1">
    <location>
        <begin position="165"/>
        <end position="174"/>
    </location>
</feature>
<dbReference type="EMBL" id="MCGE01000006">
    <property type="protein sequence ID" value="ORZ20263.1"/>
    <property type="molecule type" value="Genomic_DNA"/>
</dbReference>
<protein>
    <submittedName>
        <fullName evidence="3">Coiled-coil domain-containing protein-domain-containing protein</fullName>
    </submittedName>
</protein>
<comment type="caution">
    <text evidence="3">The sequence shown here is derived from an EMBL/GenBank/DDBJ whole genome shotgun (WGS) entry which is preliminary data.</text>
</comment>
<dbReference type="PANTHER" id="PTHR31840">
    <property type="entry name" value="COILED-COIL DOMAIN-CONTAINING PROTEIN 97"/>
    <property type="match status" value="1"/>
</dbReference>